<dbReference type="GeneID" id="8746496"/>
<keyword evidence="2" id="KW-1185">Reference proteome</keyword>
<gene>
    <name evidence="1" type="ORF">MAR_ORF259</name>
</gene>
<dbReference type="InterPro" id="IPR009097">
    <property type="entry name" value="Cyclic_Pdiesterase"/>
</dbReference>
<dbReference type="Gene3D" id="3.90.1140.10">
    <property type="entry name" value="Cyclic phosphodiesterase"/>
    <property type="match status" value="2"/>
</dbReference>
<protein>
    <recommendedName>
        <fullName evidence="3">DUF1868 domain-containing protein</fullName>
    </recommendedName>
</protein>
<accession>D2XAQ6</accession>
<dbReference type="Proteomes" id="UP000029780">
    <property type="component" value="Segment"/>
</dbReference>
<organism evidence="1 2">
    <name type="scientific">Marseillevirus marseillevirus</name>
    <name type="common">GBM</name>
    <dbReference type="NCBI Taxonomy" id="694581"/>
    <lineage>
        <taxon>Viruses</taxon>
        <taxon>Varidnaviria</taxon>
        <taxon>Bamfordvirae</taxon>
        <taxon>Nucleocytoviricota</taxon>
        <taxon>Megaviricetes</taxon>
        <taxon>Pimascovirales</taxon>
        <taxon>Pimascovirales incertae sedis</taxon>
        <taxon>Marseilleviridae</taxon>
        <taxon>Marseillevirus</taxon>
        <taxon>Marseillevirus massiliense</taxon>
    </lineage>
</organism>
<sequence>MAKISNSGQYLPFYGVTTLRFVESILSERIEEFLVSSGLSEFFSPLPSESYHMTVFDLVVPKGCQTKGKFKLFLRENSKVLGNISSVCQKTLSSSCSLVAVYWTNGTLGLQVSWDDGGLRKKISKVSGIQNKNYKFHITLGYRFRDGAPTDEQLEKFGLLLKDLFPGGNVPLSKCFVCKFEDMTKFIEI</sequence>
<name>D2XAQ6_GBMV</name>
<dbReference type="RefSeq" id="YP_003406995.1">
    <property type="nucleotide sequence ID" value="NC_013756.1"/>
</dbReference>
<dbReference type="EMBL" id="GU071086">
    <property type="protein sequence ID" value="ADB04033.1"/>
    <property type="molecule type" value="Genomic_DNA"/>
</dbReference>
<organismHost>
    <name type="scientific">Acanthamoeba</name>
    <dbReference type="NCBI Taxonomy" id="5754"/>
</organismHost>
<dbReference type="SUPFAM" id="SSF55144">
    <property type="entry name" value="LigT-like"/>
    <property type="match status" value="1"/>
</dbReference>
<evidence type="ECO:0000313" key="2">
    <source>
        <dbReference type="Proteomes" id="UP000029780"/>
    </source>
</evidence>
<dbReference type="OrthoDB" id="17268at10239"/>
<evidence type="ECO:0000313" key="1">
    <source>
        <dbReference type="EMBL" id="ADB04033.1"/>
    </source>
</evidence>
<proteinExistence type="predicted"/>
<evidence type="ECO:0008006" key="3">
    <source>
        <dbReference type="Google" id="ProtNLM"/>
    </source>
</evidence>
<dbReference type="KEGG" id="vg:8746496"/>
<reference evidence="1 2" key="1">
    <citation type="journal article" date="2009" name="Proc. Natl. Acad. Sci. U.S.A.">
        <title>Giant Marseillevirus highlights the role of amoebae as a melting pot in emergence of chimeric microorganisms.</title>
        <authorList>
            <person name="Boyer M."/>
            <person name="Yutin N."/>
            <person name="Pagnier I."/>
            <person name="Barrassi L."/>
            <person name="Fournous G."/>
            <person name="Espinosa L."/>
            <person name="Robert C."/>
            <person name="Azza S."/>
            <person name="Sun S."/>
            <person name="Rossmann M.G."/>
            <person name="Suzan-Monti M."/>
            <person name="La Scola B."/>
            <person name="Koonin E.V."/>
            <person name="Raoult D."/>
        </authorList>
    </citation>
    <scope>NUCLEOTIDE SEQUENCE [LARGE SCALE GENOMIC DNA]</scope>
    <source>
        <strain evidence="1 2">T19</strain>
    </source>
</reference>